<feature type="region of interest" description="Disordered" evidence="1">
    <location>
        <begin position="230"/>
        <end position="263"/>
    </location>
</feature>
<evidence type="ECO:0000313" key="2">
    <source>
        <dbReference type="EMBL" id="MPL84500.1"/>
    </source>
</evidence>
<evidence type="ECO:0000256" key="1">
    <source>
        <dbReference type="SAM" id="MobiDB-lite"/>
    </source>
</evidence>
<comment type="caution">
    <text evidence="2">The sequence shown here is derived from an EMBL/GenBank/DDBJ whole genome shotgun (WGS) entry which is preliminary data.</text>
</comment>
<name>A0A644UZK2_9ZZZZ</name>
<sequence>MRPKAEGAAPPASGAAPAAAIRAEARGEIGHKRHVDTVERPVVARPEAQPEGRKQHRRRSLGIAEGAGEGREDLFRGRGFGAGRRPNGQPPAREATPVETRPGVDLAVWRHVGMADHPLGADPPAGHDAAEKRFERRHLRLGEGPVAGIGKLDPDRAGIDVVAPLPAADARVPGPRRLGHQRLGPAVLGHQPMRRDLGRRIAQPRPRRGAAVHAGVMDHDQLGARLAAPFTEIGRGQHGPIAAPPGTGADPSRRRSRHRPDRG</sequence>
<protein>
    <submittedName>
        <fullName evidence="2">Uncharacterized protein</fullName>
    </submittedName>
</protein>
<organism evidence="2">
    <name type="scientific">bioreactor metagenome</name>
    <dbReference type="NCBI Taxonomy" id="1076179"/>
    <lineage>
        <taxon>unclassified sequences</taxon>
        <taxon>metagenomes</taxon>
        <taxon>ecological metagenomes</taxon>
    </lineage>
</organism>
<feature type="compositionally biased region" description="Basic residues" evidence="1">
    <location>
        <begin position="254"/>
        <end position="263"/>
    </location>
</feature>
<feature type="region of interest" description="Disordered" evidence="1">
    <location>
        <begin position="25"/>
        <end position="98"/>
    </location>
</feature>
<dbReference type="EMBL" id="VSSQ01000190">
    <property type="protein sequence ID" value="MPL84500.1"/>
    <property type="molecule type" value="Genomic_DNA"/>
</dbReference>
<feature type="compositionally biased region" description="Basic and acidic residues" evidence="1">
    <location>
        <begin position="25"/>
        <end position="39"/>
    </location>
</feature>
<gene>
    <name evidence="2" type="ORF">SDC9_30465</name>
</gene>
<reference evidence="2" key="1">
    <citation type="submission" date="2019-08" db="EMBL/GenBank/DDBJ databases">
        <authorList>
            <person name="Kucharzyk K."/>
            <person name="Murdoch R.W."/>
            <person name="Higgins S."/>
            <person name="Loffler F."/>
        </authorList>
    </citation>
    <scope>NUCLEOTIDE SEQUENCE</scope>
</reference>
<dbReference type="AlphaFoldDB" id="A0A644UZK2"/>
<proteinExistence type="predicted"/>
<feature type="region of interest" description="Disordered" evidence="1">
    <location>
        <begin position="1"/>
        <end position="20"/>
    </location>
</feature>
<accession>A0A644UZK2</accession>